<evidence type="ECO:0000256" key="1">
    <source>
        <dbReference type="SAM" id="Coils"/>
    </source>
</evidence>
<feature type="coiled-coil region" evidence="1">
    <location>
        <begin position="69"/>
        <end position="99"/>
    </location>
</feature>
<dbReference type="OrthoDB" id="3174404at2"/>
<name>A0A369M922_9ACTN</name>
<comment type="caution">
    <text evidence="3">The sequence shown here is derived from an EMBL/GenBank/DDBJ whole genome shotgun (WGS) entry which is preliminary data.</text>
</comment>
<evidence type="ECO:0000313" key="4">
    <source>
        <dbReference type="Proteomes" id="UP000254000"/>
    </source>
</evidence>
<dbReference type="RefSeq" id="WP_015539245.1">
    <property type="nucleotide sequence ID" value="NZ_CABMMS010000001.1"/>
</dbReference>
<keyword evidence="2" id="KW-0472">Membrane</keyword>
<keyword evidence="2" id="KW-0812">Transmembrane</keyword>
<protein>
    <recommendedName>
        <fullName evidence="5">Fimbrial assembly protein</fullName>
    </recommendedName>
</protein>
<dbReference type="EMBL" id="PPTS01000001">
    <property type="protein sequence ID" value="RDB66918.1"/>
    <property type="molecule type" value="Genomic_DNA"/>
</dbReference>
<dbReference type="Proteomes" id="UP000254000">
    <property type="component" value="Unassembled WGS sequence"/>
</dbReference>
<reference evidence="3 4" key="1">
    <citation type="journal article" date="2018" name="Elife">
        <title>Discovery and characterization of a prevalent human gut bacterial enzyme sufficient for the inactivation of a family of plant toxins.</title>
        <authorList>
            <person name="Koppel N."/>
            <person name="Bisanz J.E."/>
            <person name="Pandelia M.E."/>
            <person name="Turnbaugh P.J."/>
            <person name="Balskus E.P."/>
        </authorList>
    </citation>
    <scope>NUCLEOTIDE SEQUENCE [LARGE SCALE GENOMIC DNA]</scope>
    <source>
        <strain evidence="3 4">3C</strain>
    </source>
</reference>
<keyword evidence="4" id="KW-1185">Reference proteome</keyword>
<keyword evidence="1" id="KW-0175">Coiled coil</keyword>
<evidence type="ECO:0000313" key="3">
    <source>
        <dbReference type="EMBL" id="RDB66918.1"/>
    </source>
</evidence>
<dbReference type="GeneID" id="78358145"/>
<sequence>MALEMTLKRSKKPVYPTKTTINLAVDDKGENKMARNLVLFAVALVLIALFAKFAVVDVMAAASAASGKVAAAQSQLSALEAANADYDELQERYAAFTVNSLSDVEKALADRGAILDLLQGTVANMAELQSVNVTGNTVMLQFANTSLQDVSRVVASLEGSDLVANVSMSTAKTDRNDEVVSTITVTLAGADMLAAAKEAAASNASSGANGTGA</sequence>
<gene>
    <name evidence="3" type="ORF">C1877_00210</name>
</gene>
<evidence type="ECO:0000256" key="2">
    <source>
        <dbReference type="SAM" id="Phobius"/>
    </source>
</evidence>
<keyword evidence="2" id="KW-1133">Transmembrane helix</keyword>
<organism evidence="3 4">
    <name type="scientific">Gordonibacter pamelaeae</name>
    <dbReference type="NCBI Taxonomy" id="471189"/>
    <lineage>
        <taxon>Bacteria</taxon>
        <taxon>Bacillati</taxon>
        <taxon>Actinomycetota</taxon>
        <taxon>Coriobacteriia</taxon>
        <taxon>Eggerthellales</taxon>
        <taxon>Eggerthellaceae</taxon>
        <taxon>Gordonibacter</taxon>
    </lineage>
</organism>
<accession>A0A369M922</accession>
<proteinExistence type="predicted"/>
<feature type="transmembrane region" description="Helical" evidence="2">
    <location>
        <begin position="37"/>
        <end position="56"/>
    </location>
</feature>
<evidence type="ECO:0008006" key="5">
    <source>
        <dbReference type="Google" id="ProtNLM"/>
    </source>
</evidence>
<dbReference type="AlphaFoldDB" id="A0A369M922"/>